<dbReference type="OrthoDB" id="2250022at2759"/>
<dbReference type="GO" id="GO:0071036">
    <property type="term" value="P:nuclear polyadenylation-dependent snoRNA catabolic process"/>
    <property type="evidence" value="ECO:0007669"/>
    <property type="project" value="TreeGrafter"/>
</dbReference>
<keyword evidence="6" id="KW-0269">Exonuclease</keyword>
<dbReference type="InterPro" id="IPR044876">
    <property type="entry name" value="HRDC_dom_sf"/>
</dbReference>
<dbReference type="EMBL" id="NJET01000061">
    <property type="protein sequence ID" value="PHH62869.1"/>
    <property type="molecule type" value="Genomic_DNA"/>
</dbReference>
<comment type="caution">
    <text evidence="11">The sequence shown here is derived from an EMBL/GenBank/DDBJ whole genome shotgun (WGS) entry which is preliminary data.</text>
</comment>
<keyword evidence="12" id="KW-1185">Reference proteome</keyword>
<organism evidence="11 12">
    <name type="scientific">Ophiocordyceps australis</name>
    <dbReference type="NCBI Taxonomy" id="1399860"/>
    <lineage>
        <taxon>Eukaryota</taxon>
        <taxon>Fungi</taxon>
        <taxon>Dikarya</taxon>
        <taxon>Ascomycota</taxon>
        <taxon>Pezizomycotina</taxon>
        <taxon>Sordariomycetes</taxon>
        <taxon>Hypocreomycetidae</taxon>
        <taxon>Hypocreales</taxon>
        <taxon>Ophiocordycipitaceae</taxon>
        <taxon>Ophiocordyceps</taxon>
    </lineage>
</organism>
<dbReference type="GO" id="GO:0000176">
    <property type="term" value="C:nuclear exosome (RNase complex)"/>
    <property type="evidence" value="ECO:0007669"/>
    <property type="project" value="InterPro"/>
</dbReference>
<dbReference type="GO" id="GO:0071044">
    <property type="term" value="P:histone mRNA catabolic process"/>
    <property type="evidence" value="ECO:0007669"/>
    <property type="project" value="TreeGrafter"/>
</dbReference>
<dbReference type="Pfam" id="PF08066">
    <property type="entry name" value="PMC2NT"/>
    <property type="match status" value="1"/>
</dbReference>
<dbReference type="GO" id="GO:0000175">
    <property type="term" value="F:3'-5'-RNA exonuclease activity"/>
    <property type="evidence" value="ECO:0007669"/>
    <property type="project" value="InterPro"/>
</dbReference>
<feature type="compositionally biased region" description="Polar residues" evidence="9">
    <location>
        <begin position="544"/>
        <end position="558"/>
    </location>
</feature>
<feature type="region of interest" description="Disordered" evidence="9">
    <location>
        <begin position="532"/>
        <end position="560"/>
    </location>
</feature>
<dbReference type="GO" id="GO:0071051">
    <property type="term" value="P:poly(A)-dependent snoRNA 3'-end processing"/>
    <property type="evidence" value="ECO:0007669"/>
    <property type="project" value="TreeGrafter"/>
</dbReference>
<evidence type="ECO:0000256" key="7">
    <source>
        <dbReference type="ARBA" id="ARBA00023242"/>
    </source>
</evidence>
<dbReference type="GO" id="GO:0005730">
    <property type="term" value="C:nucleolus"/>
    <property type="evidence" value="ECO:0007669"/>
    <property type="project" value="TreeGrafter"/>
</dbReference>
<evidence type="ECO:0000256" key="3">
    <source>
        <dbReference type="ARBA" id="ARBA00022722"/>
    </source>
</evidence>
<dbReference type="InterPro" id="IPR002121">
    <property type="entry name" value="HRDC_dom"/>
</dbReference>
<comment type="subcellular location">
    <subcellularLocation>
        <location evidence="1">Nucleus</location>
    </subcellularLocation>
</comment>
<feature type="region of interest" description="Disordered" evidence="9">
    <location>
        <begin position="730"/>
        <end position="775"/>
    </location>
</feature>
<evidence type="ECO:0000256" key="5">
    <source>
        <dbReference type="ARBA" id="ARBA00022835"/>
    </source>
</evidence>
<dbReference type="Pfam" id="PF01612">
    <property type="entry name" value="DNA_pol_A_exo1"/>
    <property type="match status" value="1"/>
</dbReference>
<dbReference type="PANTHER" id="PTHR12124:SF47">
    <property type="entry name" value="EXOSOME COMPONENT 10"/>
    <property type="match status" value="1"/>
</dbReference>
<dbReference type="SMART" id="SM00341">
    <property type="entry name" value="HRDC"/>
    <property type="match status" value="1"/>
</dbReference>
<dbReference type="SMART" id="SM00474">
    <property type="entry name" value="35EXOc"/>
    <property type="match status" value="1"/>
</dbReference>
<evidence type="ECO:0000313" key="12">
    <source>
        <dbReference type="Proteomes" id="UP000226192"/>
    </source>
</evidence>
<accession>A0A2C5X9E2</accession>
<protein>
    <recommendedName>
        <fullName evidence="10">HRDC domain-containing protein</fullName>
    </recommendedName>
</protein>
<dbReference type="Gene3D" id="3.30.420.10">
    <property type="entry name" value="Ribonuclease H-like superfamily/Ribonuclease H"/>
    <property type="match status" value="1"/>
</dbReference>
<dbReference type="GO" id="GO:0071039">
    <property type="term" value="P:nuclear polyadenylation-dependent CUT catabolic process"/>
    <property type="evidence" value="ECO:0007669"/>
    <property type="project" value="TreeGrafter"/>
</dbReference>
<dbReference type="GO" id="GO:0003727">
    <property type="term" value="F:single-stranded RNA binding"/>
    <property type="evidence" value="ECO:0007669"/>
    <property type="project" value="TreeGrafter"/>
</dbReference>
<evidence type="ECO:0000256" key="6">
    <source>
        <dbReference type="ARBA" id="ARBA00022839"/>
    </source>
</evidence>
<dbReference type="Pfam" id="PF00570">
    <property type="entry name" value="HRDC"/>
    <property type="match status" value="1"/>
</dbReference>
<evidence type="ECO:0000313" key="11">
    <source>
        <dbReference type="EMBL" id="PHH62869.1"/>
    </source>
</evidence>
<dbReference type="Gene3D" id="1.10.150.80">
    <property type="entry name" value="HRDC domain"/>
    <property type="match status" value="1"/>
</dbReference>
<dbReference type="InterPro" id="IPR036397">
    <property type="entry name" value="RNaseH_sf"/>
</dbReference>
<keyword evidence="3" id="KW-0540">Nuclease</keyword>
<dbReference type="GO" id="GO:0071037">
    <property type="term" value="P:nuclear polyadenylation-dependent snRNA catabolic process"/>
    <property type="evidence" value="ECO:0007669"/>
    <property type="project" value="TreeGrafter"/>
</dbReference>
<evidence type="ECO:0000256" key="2">
    <source>
        <dbReference type="ARBA" id="ARBA00022552"/>
    </source>
</evidence>
<dbReference type="GO" id="GO:0071040">
    <property type="term" value="P:nuclear polyadenylation-dependent antisense transcript catabolic process"/>
    <property type="evidence" value="ECO:0007669"/>
    <property type="project" value="TreeGrafter"/>
</dbReference>
<dbReference type="GO" id="GO:0071035">
    <property type="term" value="P:nuclear polyadenylation-dependent rRNA catabolic process"/>
    <property type="evidence" value="ECO:0007669"/>
    <property type="project" value="TreeGrafter"/>
</dbReference>
<keyword evidence="4" id="KW-0378">Hydrolase</keyword>
<dbReference type="AlphaFoldDB" id="A0A2C5X9E2"/>
<dbReference type="SUPFAM" id="SSF53098">
    <property type="entry name" value="Ribonuclease H-like"/>
    <property type="match status" value="1"/>
</dbReference>
<dbReference type="InterPro" id="IPR045092">
    <property type="entry name" value="Rrp6-like"/>
</dbReference>
<feature type="compositionally biased region" description="Low complexity" evidence="9">
    <location>
        <begin position="623"/>
        <end position="634"/>
    </location>
</feature>
<dbReference type="SUPFAM" id="SSF47819">
    <property type="entry name" value="HRDC-like"/>
    <property type="match status" value="1"/>
</dbReference>
<evidence type="ECO:0000256" key="8">
    <source>
        <dbReference type="ARBA" id="ARBA00043957"/>
    </source>
</evidence>
<proteinExistence type="inferred from homology"/>
<dbReference type="PANTHER" id="PTHR12124">
    <property type="entry name" value="POLYMYOSITIS/SCLERODERMA AUTOANTIGEN-RELATED"/>
    <property type="match status" value="1"/>
</dbReference>
<dbReference type="InterPro" id="IPR012588">
    <property type="entry name" value="Exosome-assoc_fac_Rrp6_N"/>
</dbReference>
<keyword evidence="5" id="KW-0271">Exosome</keyword>
<dbReference type="CDD" id="cd06147">
    <property type="entry name" value="Rrp6p_like_exo"/>
    <property type="match status" value="1"/>
</dbReference>
<gene>
    <name evidence="11" type="ORF">CDD81_6587</name>
</gene>
<keyword evidence="7" id="KW-0539">Nucleus</keyword>
<dbReference type="InterPro" id="IPR010997">
    <property type="entry name" value="HRDC-like_sf"/>
</dbReference>
<feature type="region of interest" description="Disordered" evidence="9">
    <location>
        <begin position="620"/>
        <end position="714"/>
    </location>
</feature>
<feature type="compositionally biased region" description="Basic and acidic residues" evidence="9">
    <location>
        <begin position="732"/>
        <end position="745"/>
    </location>
</feature>
<feature type="compositionally biased region" description="Basic residues" evidence="9">
    <location>
        <begin position="691"/>
        <end position="705"/>
    </location>
</feature>
<dbReference type="FunFam" id="3.30.420.10:FF:000059">
    <property type="entry name" value="Exosome complex exonuclease Rrp6"/>
    <property type="match status" value="1"/>
</dbReference>
<evidence type="ECO:0000256" key="4">
    <source>
        <dbReference type="ARBA" id="ARBA00022801"/>
    </source>
</evidence>
<dbReference type="GO" id="GO:0000166">
    <property type="term" value="F:nucleotide binding"/>
    <property type="evidence" value="ECO:0007669"/>
    <property type="project" value="InterPro"/>
</dbReference>
<reference evidence="11 12" key="1">
    <citation type="submission" date="2017-06" db="EMBL/GenBank/DDBJ databases">
        <title>Ant-infecting Ophiocordyceps genomes reveal a high diversity of potential behavioral manipulation genes and a possible major role for enterotoxins.</title>
        <authorList>
            <person name="De Bekker C."/>
            <person name="Evans H.C."/>
            <person name="Brachmann A."/>
            <person name="Hughes D.P."/>
        </authorList>
    </citation>
    <scope>NUCLEOTIDE SEQUENCE [LARGE SCALE GENOMIC DNA]</scope>
    <source>
        <strain evidence="11 12">Map64</strain>
    </source>
</reference>
<sequence length="775" mass="87080">MEPSDDFKSLQQSIQDSLVSTVKYVNRIAAEDLSFQRTVNPDVANQLDHDTSRVLSLSSRLLQSAASTCGAKVSALEDADDIDLRWQSIVDVVDSLLEKADMALDEFTGLVKRKEPTSLEPRTKSTANVIRHANITKPQTRFQVRPENFPQGLWKPILTQKPHATLPLDKSLVTFTTENNTTQYKHPYFTEISAMKYPSHLYEQSKPIPPQPIQHTSAIWVDTYQGVLDMLQELQAATEIAVDLEHHDYRTYNGLVCLMQISTREKDWIIDTLQPWRHKLEILNQVFADPSIVKVFHGAYMDMIWLQRDLGLYVNGLFDTFFACELLAYPSKSLAFLLSKFVSFDADKKYQLADWRIRPIPSEMLYYAQSDTHFLLYIYDNLRNELVSCSNRKVAETDYIEHALERSRQLSLSRHEHPDYDAQSGQGSRGWYNQLLKNAHLNFDGEQFAMFRALWDWRDATARREDESPIFILAPNNINNIVHINPPDAKALHSLLPPGASIAKAHVTEIWTLLQEARAKSGPSVLHFLNSSSSGPSFNRREPLSSTSATTVPSSNSDIAVPTMPRSRLFGDMALSTIWETTQNLNLDSGGDLVPFPWQQFVQETSSGDLDELNDGIQRPQTEAEASGAEAEAGMDISQTEQDMTGEDIDEEFTLKGGRKRLHAREEEVDEGAATASEGVILVEEDEGKVSNKKKKKKHDKRKKKGVDDGEGSEAAAFDYSQAASVLHAKRDKQEAGAEAKKKVFDPYGSTAEDGLKGARKAPPVRGERSATFAK</sequence>
<dbReference type="InterPro" id="IPR002562">
    <property type="entry name" value="3'-5'_exonuclease_dom"/>
</dbReference>
<dbReference type="GO" id="GO:0071038">
    <property type="term" value="P:TRAMP-dependent tRNA surveillance pathway"/>
    <property type="evidence" value="ECO:0007669"/>
    <property type="project" value="TreeGrafter"/>
</dbReference>
<dbReference type="Proteomes" id="UP000226192">
    <property type="component" value="Unassembled WGS sequence"/>
</dbReference>
<name>A0A2C5X9E2_9HYPO</name>
<dbReference type="PROSITE" id="PS50967">
    <property type="entry name" value="HRDC"/>
    <property type="match status" value="1"/>
</dbReference>
<dbReference type="STRING" id="1399860.A0A2C5X9E2"/>
<dbReference type="GO" id="GO:0000467">
    <property type="term" value="P:exonucleolytic trimming to generate mature 3'-end of 5.8S rRNA from tricistronic rRNA transcript (SSU-rRNA, 5.8S rRNA, LSU-rRNA)"/>
    <property type="evidence" value="ECO:0007669"/>
    <property type="project" value="InterPro"/>
</dbReference>
<evidence type="ECO:0000256" key="9">
    <source>
        <dbReference type="SAM" id="MobiDB-lite"/>
    </source>
</evidence>
<dbReference type="InterPro" id="IPR049559">
    <property type="entry name" value="Rrp6p-like_exo"/>
</dbReference>
<feature type="domain" description="HRDC" evidence="10">
    <location>
        <begin position="444"/>
        <end position="524"/>
    </location>
</feature>
<dbReference type="InterPro" id="IPR012337">
    <property type="entry name" value="RNaseH-like_sf"/>
</dbReference>
<comment type="similarity">
    <text evidence="8">Belongs to the exosome component 10/RRP6 family.</text>
</comment>
<keyword evidence="2" id="KW-0698">rRNA processing</keyword>
<evidence type="ECO:0000259" key="10">
    <source>
        <dbReference type="PROSITE" id="PS50967"/>
    </source>
</evidence>
<evidence type="ECO:0000256" key="1">
    <source>
        <dbReference type="ARBA" id="ARBA00004123"/>
    </source>
</evidence>